<dbReference type="Pfam" id="PF00702">
    <property type="entry name" value="Hydrolase"/>
    <property type="match status" value="1"/>
</dbReference>
<dbReference type="RefSeq" id="WP_022938160.1">
    <property type="nucleotide sequence ID" value="NZ_CABKRQ010000004.1"/>
</dbReference>
<dbReference type="OrthoDB" id="2081981at2"/>
<comment type="caution">
    <text evidence="1">The sequence shown here is derived from an EMBL/GenBank/DDBJ whole genome shotgun (WGS) entry which is preliminary data.</text>
</comment>
<proteinExistence type="predicted"/>
<dbReference type="SUPFAM" id="SSF56784">
    <property type="entry name" value="HAD-like"/>
    <property type="match status" value="1"/>
</dbReference>
<dbReference type="AlphaFoldDB" id="A0A318KLP0"/>
<dbReference type="SFLD" id="SFLDG01129">
    <property type="entry name" value="C1.5:_HAD__Beta-PGM__Phosphata"/>
    <property type="match status" value="1"/>
</dbReference>
<dbReference type="Gene3D" id="3.40.50.1000">
    <property type="entry name" value="HAD superfamily/HAD-like"/>
    <property type="match status" value="1"/>
</dbReference>
<name>A0A318KLP0_9FIRM</name>
<protein>
    <submittedName>
        <fullName evidence="1">FMN phosphatase YigB (HAD superfamily)</fullName>
    </submittedName>
</protein>
<organism evidence="1 2">
    <name type="scientific">Dielma fastidiosa</name>
    <dbReference type="NCBI Taxonomy" id="1034346"/>
    <lineage>
        <taxon>Bacteria</taxon>
        <taxon>Bacillati</taxon>
        <taxon>Bacillota</taxon>
        <taxon>Erysipelotrichia</taxon>
        <taxon>Erysipelotrichales</taxon>
        <taxon>Erysipelotrichaceae</taxon>
        <taxon>Dielma</taxon>
    </lineage>
</organism>
<keyword evidence="2" id="KW-1185">Reference proteome</keyword>
<dbReference type="CDD" id="cd01427">
    <property type="entry name" value="HAD_like"/>
    <property type="match status" value="1"/>
</dbReference>
<dbReference type="SFLD" id="SFLDS00003">
    <property type="entry name" value="Haloacid_Dehalogenase"/>
    <property type="match status" value="1"/>
</dbReference>
<dbReference type="Proteomes" id="UP000247612">
    <property type="component" value="Unassembled WGS sequence"/>
</dbReference>
<reference evidence="1 2" key="1">
    <citation type="submission" date="2018-05" db="EMBL/GenBank/DDBJ databases">
        <title>Genomic Encyclopedia of Type Strains, Phase IV (KMG-IV): sequencing the most valuable type-strain genomes for metagenomic binning, comparative biology and taxonomic classification.</title>
        <authorList>
            <person name="Goeker M."/>
        </authorList>
    </citation>
    <scope>NUCLEOTIDE SEQUENCE [LARGE SCALE GENOMIC DNA]</scope>
    <source>
        <strain evidence="1 2">JC118</strain>
    </source>
</reference>
<dbReference type="InterPro" id="IPR023214">
    <property type="entry name" value="HAD_sf"/>
</dbReference>
<accession>A0A318KLP0</accession>
<dbReference type="STRING" id="1034346.GCA_000313565_01855"/>
<sequence>MKTLILDCDGTVYQDLDFDLVYFEYILRNDARFELKHLHELCELIMQGEILRMNIQIQLPERHAQTIMELTDMLAHLEPVKVTLNNDPRFLYLGDLWAVLTLIGKCIGVDEVTAQKAFYHTRSWQLKHLEVNHALNDAIRRCNEKMTVCLLTNSPEDTAHDFIEKLGLTDAFSIILYDCHKPYGLMDAIKAYNPQILDDIENITMIGDHYYNDLFQFKALGATTIWMNPYPKIHRPNQIFELNTLKELTAYLNCLASGN</sequence>
<evidence type="ECO:0000313" key="2">
    <source>
        <dbReference type="Proteomes" id="UP000247612"/>
    </source>
</evidence>
<dbReference type="EMBL" id="QJKH01000014">
    <property type="protein sequence ID" value="PXX76215.1"/>
    <property type="molecule type" value="Genomic_DNA"/>
</dbReference>
<gene>
    <name evidence="1" type="ORF">DES51_11470</name>
</gene>
<dbReference type="InterPro" id="IPR036412">
    <property type="entry name" value="HAD-like_sf"/>
</dbReference>
<evidence type="ECO:0000313" key="1">
    <source>
        <dbReference type="EMBL" id="PXX76215.1"/>
    </source>
</evidence>